<comment type="caution">
    <text evidence="2">The sequence shown here is derived from an EMBL/GenBank/DDBJ whole genome shotgun (WGS) entry which is preliminary data.</text>
</comment>
<dbReference type="PANTHER" id="PTHR31672:SF13">
    <property type="entry name" value="F-BOX PROTEIN CPR30-LIKE"/>
    <property type="match status" value="1"/>
</dbReference>
<dbReference type="PANTHER" id="PTHR31672">
    <property type="entry name" value="BNACNNG10540D PROTEIN"/>
    <property type="match status" value="1"/>
</dbReference>
<gene>
    <name evidence="2" type="ORF">MKW94_027489</name>
</gene>
<dbReference type="PROSITE" id="PS50181">
    <property type="entry name" value="FBOX"/>
    <property type="match status" value="1"/>
</dbReference>
<evidence type="ECO:0000313" key="3">
    <source>
        <dbReference type="Proteomes" id="UP001177140"/>
    </source>
</evidence>
<dbReference type="Pfam" id="PF00646">
    <property type="entry name" value="F-box"/>
    <property type="match status" value="1"/>
</dbReference>
<evidence type="ECO:0000259" key="1">
    <source>
        <dbReference type="PROSITE" id="PS50181"/>
    </source>
</evidence>
<evidence type="ECO:0000313" key="2">
    <source>
        <dbReference type="EMBL" id="MCL7042531.1"/>
    </source>
</evidence>
<dbReference type="SUPFAM" id="SSF81383">
    <property type="entry name" value="F-box domain"/>
    <property type="match status" value="1"/>
</dbReference>
<dbReference type="InterPro" id="IPR011043">
    <property type="entry name" value="Gal_Oxase/kelch_b-propeller"/>
</dbReference>
<reference evidence="2" key="1">
    <citation type="submission" date="2022-03" db="EMBL/GenBank/DDBJ databases">
        <title>A functionally conserved STORR gene fusion in Papaver species that diverged 16.8 million years ago.</title>
        <authorList>
            <person name="Catania T."/>
        </authorList>
    </citation>
    <scope>NUCLEOTIDE SEQUENCE</scope>
    <source>
        <strain evidence="2">S-191538</strain>
    </source>
</reference>
<dbReference type="SMART" id="SM00256">
    <property type="entry name" value="FBOX"/>
    <property type="match status" value="1"/>
</dbReference>
<dbReference type="InterPro" id="IPR006527">
    <property type="entry name" value="F-box-assoc_dom_typ1"/>
</dbReference>
<proteinExistence type="predicted"/>
<dbReference type="Proteomes" id="UP001177140">
    <property type="component" value="Unassembled WGS sequence"/>
</dbReference>
<dbReference type="AlphaFoldDB" id="A0AA41VJQ4"/>
<name>A0AA41VJQ4_PAPNU</name>
<dbReference type="InterPro" id="IPR036047">
    <property type="entry name" value="F-box-like_dom_sf"/>
</dbReference>
<dbReference type="Pfam" id="PF07734">
    <property type="entry name" value="FBA_1"/>
    <property type="match status" value="1"/>
</dbReference>
<dbReference type="InterPro" id="IPR001810">
    <property type="entry name" value="F-box_dom"/>
</dbReference>
<protein>
    <recommendedName>
        <fullName evidence="1">F-box domain-containing protein</fullName>
    </recommendedName>
</protein>
<dbReference type="InterPro" id="IPR050796">
    <property type="entry name" value="SCF_F-box_component"/>
</dbReference>
<feature type="domain" description="F-box" evidence="1">
    <location>
        <begin position="7"/>
        <end position="47"/>
    </location>
</feature>
<dbReference type="InterPro" id="IPR017451">
    <property type="entry name" value="F-box-assoc_interact_dom"/>
</dbReference>
<accession>A0AA41VJQ4</accession>
<sequence>MGGDFVLPEDLLIEILLWLPVVSLLRFKTVCKSWRATIESSDFIHRHATFENSSDNLGNFIFQSRHGPFFFNFKPHFFSLSPSSRGERQWVYKHIGVPPHLAQAEVEAEAEEMSPEELPFKVKMVGSCHGIICLHEVQPRSIVLWNPATKKFRRLPKSLPLPNDPKLQFSFDYVGFGFDIETNDYKVFQCTSFKSDSDHLKKTSVQVYSSQSNSWRWCIYDLPTFPKNTFRTNVGRYLNGSYYLFGNNFYPKQIIIDSELFNYTDSEQVILSFDFNKESFRMIPAPAPMPNRLHVIGGNHGKIVCVRLDYPSYIHEMYELNDFKYRSSATTAENNENLWSKIYTTTRVRDSDSNGPMEITKNAVFGFVGGFPNGGLILLNLRTEEIIDIEIIDTSLEGVALFETEVYKETLVSV</sequence>
<organism evidence="2 3">
    <name type="scientific">Papaver nudicaule</name>
    <name type="common">Iceland poppy</name>
    <dbReference type="NCBI Taxonomy" id="74823"/>
    <lineage>
        <taxon>Eukaryota</taxon>
        <taxon>Viridiplantae</taxon>
        <taxon>Streptophyta</taxon>
        <taxon>Embryophyta</taxon>
        <taxon>Tracheophyta</taxon>
        <taxon>Spermatophyta</taxon>
        <taxon>Magnoliopsida</taxon>
        <taxon>Ranunculales</taxon>
        <taxon>Papaveraceae</taxon>
        <taxon>Papaveroideae</taxon>
        <taxon>Papaver</taxon>
    </lineage>
</organism>
<dbReference type="EMBL" id="JAJJMA010236445">
    <property type="protein sequence ID" value="MCL7042531.1"/>
    <property type="molecule type" value="Genomic_DNA"/>
</dbReference>
<dbReference type="NCBIfam" id="TIGR01640">
    <property type="entry name" value="F_box_assoc_1"/>
    <property type="match status" value="1"/>
</dbReference>
<dbReference type="Gene3D" id="1.20.1280.50">
    <property type="match status" value="1"/>
</dbReference>
<keyword evidence="3" id="KW-1185">Reference proteome</keyword>
<dbReference type="SUPFAM" id="SSF50965">
    <property type="entry name" value="Galactose oxidase, central domain"/>
    <property type="match status" value="1"/>
</dbReference>
<dbReference type="CDD" id="cd22157">
    <property type="entry name" value="F-box_AtFBW1-like"/>
    <property type="match status" value="1"/>
</dbReference>